<comment type="catalytic activity">
    <reaction evidence="5">
        <text>ATP + H2O = ADP + phosphate + H(+)</text>
        <dbReference type="Rhea" id="RHEA:13065"/>
        <dbReference type="ChEBI" id="CHEBI:15377"/>
        <dbReference type="ChEBI" id="CHEBI:15378"/>
        <dbReference type="ChEBI" id="CHEBI:30616"/>
        <dbReference type="ChEBI" id="CHEBI:43474"/>
        <dbReference type="ChEBI" id="CHEBI:456216"/>
    </reaction>
</comment>
<feature type="region of interest" description="Disordered" evidence="7">
    <location>
        <begin position="39"/>
        <end position="60"/>
    </location>
</feature>
<comment type="similarity">
    <text evidence="1 6">Belongs to the actin family.</text>
</comment>
<organism evidence="8 9">
    <name type="scientific">Phaeodactylum tricornutum (strain CCAP 1055/1)</name>
    <dbReference type="NCBI Taxonomy" id="556484"/>
    <lineage>
        <taxon>Eukaryota</taxon>
        <taxon>Sar</taxon>
        <taxon>Stramenopiles</taxon>
        <taxon>Ochrophyta</taxon>
        <taxon>Bacillariophyta</taxon>
        <taxon>Bacillariophyceae</taxon>
        <taxon>Bacillariophycidae</taxon>
        <taxon>Naviculales</taxon>
        <taxon>Phaeodactylaceae</taxon>
        <taxon>Phaeodactylum</taxon>
    </lineage>
</organism>
<keyword evidence="9" id="KW-1185">Reference proteome</keyword>
<reference evidence="8 9" key="1">
    <citation type="journal article" date="2008" name="Nature">
        <title>The Phaeodactylum genome reveals the evolutionary history of diatom genomes.</title>
        <authorList>
            <person name="Bowler C."/>
            <person name="Allen A.E."/>
            <person name="Badger J.H."/>
            <person name="Grimwood J."/>
            <person name="Jabbari K."/>
            <person name="Kuo A."/>
            <person name="Maheswari U."/>
            <person name="Martens C."/>
            <person name="Maumus F."/>
            <person name="Otillar R.P."/>
            <person name="Rayko E."/>
            <person name="Salamov A."/>
            <person name="Vandepoele K."/>
            <person name="Beszteri B."/>
            <person name="Gruber A."/>
            <person name="Heijde M."/>
            <person name="Katinka M."/>
            <person name="Mock T."/>
            <person name="Valentin K."/>
            <person name="Verret F."/>
            <person name="Berges J.A."/>
            <person name="Brownlee C."/>
            <person name="Cadoret J.P."/>
            <person name="Chiovitti A."/>
            <person name="Choi C.J."/>
            <person name="Coesel S."/>
            <person name="De Martino A."/>
            <person name="Detter J.C."/>
            <person name="Durkin C."/>
            <person name="Falciatore A."/>
            <person name="Fournet J."/>
            <person name="Haruta M."/>
            <person name="Huysman M.J."/>
            <person name="Jenkins B.D."/>
            <person name="Jiroutova K."/>
            <person name="Jorgensen R.E."/>
            <person name="Joubert Y."/>
            <person name="Kaplan A."/>
            <person name="Kroger N."/>
            <person name="Kroth P.G."/>
            <person name="La Roche J."/>
            <person name="Lindquist E."/>
            <person name="Lommer M."/>
            <person name="Martin-Jezequel V."/>
            <person name="Lopez P.J."/>
            <person name="Lucas S."/>
            <person name="Mangogna M."/>
            <person name="McGinnis K."/>
            <person name="Medlin L.K."/>
            <person name="Montsant A."/>
            <person name="Oudot-Le Secq M.P."/>
            <person name="Napoli C."/>
            <person name="Obornik M."/>
            <person name="Parker M.S."/>
            <person name="Petit J.L."/>
            <person name="Porcel B.M."/>
            <person name="Poulsen N."/>
            <person name="Robison M."/>
            <person name="Rychlewski L."/>
            <person name="Rynearson T.A."/>
            <person name="Schmutz J."/>
            <person name="Shapiro H."/>
            <person name="Siaut M."/>
            <person name="Stanley M."/>
            <person name="Sussman M.R."/>
            <person name="Taylor A.R."/>
            <person name="Vardi A."/>
            <person name="von Dassow P."/>
            <person name="Vyverman W."/>
            <person name="Willis A."/>
            <person name="Wyrwicz L.S."/>
            <person name="Rokhsar D.S."/>
            <person name="Weissenbach J."/>
            <person name="Armbrust E.V."/>
            <person name="Green B.R."/>
            <person name="Van de Peer Y."/>
            <person name="Grigoriev I.V."/>
        </authorList>
    </citation>
    <scope>NUCLEOTIDE SEQUENCE [LARGE SCALE GENOMIC DNA]</scope>
    <source>
        <strain evidence="8 9">CCAP 1055/1</strain>
    </source>
</reference>
<keyword evidence="2" id="KW-0547">Nucleotide-binding</keyword>
<sequence length="463" mass="50779">MYCGDETGSFVGDVGSHTSRFGYGGEDCPKYVVPSYVARNKSPDDRARRSPVPNAPHHPRWAEAELASALRQARTDDNSHQPLVDPVAYLAQGDSVQDWDAYEQLWHRIVHPVLASTPGCTYSVGVGAKAMASARRRDLVHRVECLMESLDCPAAFLAPTPMLSAFAYGRQTALVVDVGAGGCVATPVVDGLLLTQAQRRNGRGGDWLGNVTWQALLEQRTIVRPRYQQHASFKPDESAAKNGIFHRWAMQDLMYEFRTSGNVAVPAWWYDETVPFCKSPATEAGDEIVIDPISPGGSESITYELPDGTLVDLTNRVGRDLCRVPELLFTDQVPFVSADQISNSSVLMEHESLTNLPLHKLVHESLAAVGDVDVRKDLAANIVLTGASSLLPNMEQRLSLETSRMTSSAYKCKVLASRHAVERSCAAWIGGSILSSLGSFQQLWLSRTEYEEYGATLAIQRFP</sequence>
<dbReference type="RefSeq" id="XP_002180828.1">
    <property type="nucleotide sequence ID" value="XM_002180792.1"/>
</dbReference>
<dbReference type="SUPFAM" id="SSF53067">
    <property type="entry name" value="Actin-like ATPase domain"/>
    <property type="match status" value="2"/>
</dbReference>
<dbReference type="eggNOG" id="KOG0679">
    <property type="taxonomic scope" value="Eukaryota"/>
</dbReference>
<evidence type="ECO:0000256" key="7">
    <source>
        <dbReference type="SAM" id="MobiDB-lite"/>
    </source>
</evidence>
<evidence type="ECO:0000313" key="9">
    <source>
        <dbReference type="Proteomes" id="UP000000759"/>
    </source>
</evidence>
<evidence type="ECO:0000256" key="5">
    <source>
        <dbReference type="ARBA" id="ARBA00049360"/>
    </source>
</evidence>
<dbReference type="AlphaFoldDB" id="B7G1C1"/>
<dbReference type="Proteomes" id="UP000000759">
    <property type="component" value="Chromosome 10"/>
</dbReference>
<evidence type="ECO:0000256" key="2">
    <source>
        <dbReference type="ARBA" id="ARBA00022741"/>
    </source>
</evidence>
<dbReference type="InParanoid" id="B7G1C1"/>
<evidence type="ECO:0000256" key="4">
    <source>
        <dbReference type="ARBA" id="ARBA00022840"/>
    </source>
</evidence>
<dbReference type="InterPro" id="IPR004000">
    <property type="entry name" value="Actin"/>
</dbReference>
<dbReference type="SMART" id="SM00268">
    <property type="entry name" value="ACTIN"/>
    <property type="match status" value="1"/>
</dbReference>
<gene>
    <name evidence="8" type="primary">ARP</name>
    <name evidence="8" type="ORF">PHATRDRAFT_20837</name>
</gene>
<dbReference type="FunFam" id="3.30.420.40:FF:000058">
    <property type="entry name" value="Putative actin-related protein 5"/>
    <property type="match status" value="1"/>
</dbReference>
<keyword evidence="4" id="KW-0067">ATP-binding</keyword>
<dbReference type="GO" id="GO:0005524">
    <property type="term" value="F:ATP binding"/>
    <property type="evidence" value="ECO:0007669"/>
    <property type="project" value="UniProtKB-KW"/>
</dbReference>
<evidence type="ECO:0000256" key="6">
    <source>
        <dbReference type="RuleBase" id="RU000487"/>
    </source>
</evidence>
<reference evidence="9" key="2">
    <citation type="submission" date="2008-08" db="EMBL/GenBank/DDBJ databases">
        <authorList>
            <consortium name="Diatom Consortium"/>
            <person name="Grigoriev I."/>
            <person name="Grimwood J."/>
            <person name="Kuo A."/>
            <person name="Otillar R.P."/>
            <person name="Salamov A."/>
            <person name="Detter J.C."/>
            <person name="Lindquist E."/>
            <person name="Shapiro H."/>
            <person name="Lucas S."/>
            <person name="Glavina del Rio T."/>
            <person name="Pitluck S."/>
            <person name="Rokhsar D."/>
            <person name="Bowler C."/>
        </authorList>
    </citation>
    <scope>GENOME REANNOTATION</scope>
    <source>
        <strain evidence="9">CCAP 1055/1</strain>
    </source>
</reference>
<dbReference type="PaxDb" id="2850-Phatr20837"/>
<protein>
    <submittedName>
        <fullName evidence="8">Actin related protein</fullName>
    </submittedName>
</protein>
<dbReference type="Pfam" id="PF00022">
    <property type="entry name" value="Actin"/>
    <property type="match status" value="1"/>
</dbReference>
<dbReference type="Gene3D" id="3.30.420.40">
    <property type="match status" value="4"/>
</dbReference>
<dbReference type="InterPro" id="IPR043129">
    <property type="entry name" value="ATPase_NBD"/>
</dbReference>
<evidence type="ECO:0000256" key="1">
    <source>
        <dbReference type="ARBA" id="ARBA00006752"/>
    </source>
</evidence>
<dbReference type="Gene3D" id="3.90.640.10">
    <property type="entry name" value="Actin, Chain A, domain 4"/>
    <property type="match status" value="2"/>
</dbReference>
<dbReference type="OrthoDB" id="5132116at2759"/>
<keyword evidence="3" id="KW-0378">Hydrolase</keyword>
<dbReference type="EMBL" id="CM000613">
    <property type="protein sequence ID" value="EEC47480.1"/>
    <property type="molecule type" value="Genomic_DNA"/>
</dbReference>
<dbReference type="GO" id="GO:0016787">
    <property type="term" value="F:hydrolase activity"/>
    <property type="evidence" value="ECO:0007669"/>
    <property type="project" value="UniProtKB-KW"/>
</dbReference>
<accession>B7G1C1</accession>
<dbReference type="PANTHER" id="PTHR11937">
    <property type="entry name" value="ACTIN"/>
    <property type="match status" value="1"/>
</dbReference>
<dbReference type="KEGG" id="pti:PHATRDRAFT_20837"/>
<dbReference type="STRING" id="556484.B7G1C1"/>
<proteinExistence type="inferred from homology"/>
<name>B7G1C1_PHATC</name>
<dbReference type="GeneID" id="7201813"/>
<evidence type="ECO:0000256" key="3">
    <source>
        <dbReference type="ARBA" id="ARBA00022801"/>
    </source>
</evidence>
<evidence type="ECO:0000313" key="8">
    <source>
        <dbReference type="EMBL" id="EEC47480.1"/>
    </source>
</evidence>